<proteinExistence type="predicted"/>
<evidence type="ECO:0000313" key="2">
    <source>
        <dbReference type="EMBL" id="RZB57741.1"/>
    </source>
</evidence>
<dbReference type="AlphaFoldDB" id="A0A445G9D7"/>
<dbReference type="EMBL" id="QZWG01000017">
    <property type="protein sequence ID" value="RZB57741.1"/>
    <property type="molecule type" value="Genomic_DNA"/>
</dbReference>
<protein>
    <submittedName>
        <fullName evidence="2">Putative GTP-binding protein OBGC2</fullName>
    </submittedName>
</protein>
<dbReference type="SUPFAM" id="SSF82051">
    <property type="entry name" value="Obg GTP-binding protein N-terminal domain"/>
    <property type="match status" value="1"/>
</dbReference>
<dbReference type="InterPro" id="IPR036726">
    <property type="entry name" value="GTP1_OBG_dom_sf"/>
</dbReference>
<evidence type="ECO:0000259" key="1">
    <source>
        <dbReference type="PROSITE" id="PS51883"/>
    </source>
</evidence>
<evidence type="ECO:0000313" key="3">
    <source>
        <dbReference type="Proteomes" id="UP000289340"/>
    </source>
</evidence>
<dbReference type="GO" id="GO:0005525">
    <property type="term" value="F:GTP binding"/>
    <property type="evidence" value="ECO:0007669"/>
    <property type="project" value="InterPro"/>
</dbReference>
<dbReference type="InterPro" id="IPR045086">
    <property type="entry name" value="OBG_GTPase"/>
</dbReference>
<dbReference type="GO" id="GO:0003924">
    <property type="term" value="F:GTPase activity"/>
    <property type="evidence" value="ECO:0007669"/>
    <property type="project" value="InterPro"/>
</dbReference>
<accession>A0A445G9D7</accession>
<dbReference type="PANTHER" id="PTHR11702:SF39">
    <property type="entry name" value="GTP-BINDING PROTEIN OBGC2-RELATED"/>
    <property type="match status" value="1"/>
</dbReference>
<dbReference type="GO" id="GO:0005739">
    <property type="term" value="C:mitochondrion"/>
    <property type="evidence" value="ECO:0007669"/>
    <property type="project" value="TreeGrafter"/>
</dbReference>
<name>A0A445G9D7_GLYSO</name>
<gene>
    <name evidence="2" type="ORF">D0Y65_046412</name>
</gene>
<reference evidence="2 3" key="1">
    <citation type="submission" date="2018-09" db="EMBL/GenBank/DDBJ databases">
        <title>A high-quality reference genome of wild soybean provides a powerful tool to mine soybean genomes.</title>
        <authorList>
            <person name="Xie M."/>
            <person name="Chung C.Y.L."/>
            <person name="Li M.-W."/>
            <person name="Wong F.-L."/>
            <person name="Chan T.-F."/>
            <person name="Lam H.-M."/>
        </authorList>
    </citation>
    <scope>NUCLEOTIDE SEQUENCE [LARGE SCALE GENOMIC DNA]</scope>
    <source>
        <strain evidence="3">cv. W05</strain>
        <tissue evidence="2">Hypocotyl of etiolated seedlings</tissue>
    </source>
</reference>
<dbReference type="PROSITE" id="PS51883">
    <property type="entry name" value="OBG"/>
    <property type="match status" value="1"/>
</dbReference>
<dbReference type="PANTHER" id="PTHR11702">
    <property type="entry name" value="DEVELOPMENTALLY REGULATED GTP-BINDING PROTEIN-RELATED"/>
    <property type="match status" value="1"/>
</dbReference>
<feature type="domain" description="Obg" evidence="1">
    <location>
        <begin position="29"/>
        <end position="209"/>
    </location>
</feature>
<sequence>MKEPIYVHCAVTSANASPPPSMSLAKEPHKYFDHVIITVRTGDGGHGAVLNQQQQQEQGKMKLKKGKGSLKRDFDGSLILPIGGHGGDVVLYADESKDTLLEFHNTGRYHTKRSGNVDAMGILTLMLRDGLTAPTLCIVVPVGTVVKSKRGKMLADLAQPWDEVLVARGGQEEISLLEMPQHKRKTMMALPTIVMSDDSDKVKLIVYGIFLIVSSLNSSIEELCCALSLFFPDTSIVSILPWLHPSVSTRGFAQSS</sequence>
<keyword evidence="3" id="KW-1185">Reference proteome</keyword>
<dbReference type="Gene3D" id="2.70.210.12">
    <property type="entry name" value="GTP1/OBG domain"/>
    <property type="match status" value="1"/>
</dbReference>
<dbReference type="Proteomes" id="UP000289340">
    <property type="component" value="Chromosome 17"/>
</dbReference>
<dbReference type="InterPro" id="IPR006169">
    <property type="entry name" value="GTP1_OBG_dom"/>
</dbReference>
<comment type="caution">
    <text evidence="2">The sequence shown here is derived from an EMBL/GenBank/DDBJ whole genome shotgun (WGS) entry which is preliminary data.</text>
</comment>
<dbReference type="Pfam" id="PF01018">
    <property type="entry name" value="GTP1_OBG"/>
    <property type="match status" value="1"/>
</dbReference>
<organism evidence="2 3">
    <name type="scientific">Glycine soja</name>
    <name type="common">Wild soybean</name>
    <dbReference type="NCBI Taxonomy" id="3848"/>
    <lineage>
        <taxon>Eukaryota</taxon>
        <taxon>Viridiplantae</taxon>
        <taxon>Streptophyta</taxon>
        <taxon>Embryophyta</taxon>
        <taxon>Tracheophyta</taxon>
        <taxon>Spermatophyta</taxon>
        <taxon>Magnoliopsida</taxon>
        <taxon>eudicotyledons</taxon>
        <taxon>Gunneridae</taxon>
        <taxon>Pentapetalae</taxon>
        <taxon>rosids</taxon>
        <taxon>fabids</taxon>
        <taxon>Fabales</taxon>
        <taxon>Fabaceae</taxon>
        <taxon>Papilionoideae</taxon>
        <taxon>50 kb inversion clade</taxon>
        <taxon>NPAAA clade</taxon>
        <taxon>indigoferoid/millettioid clade</taxon>
        <taxon>Phaseoleae</taxon>
        <taxon>Glycine</taxon>
        <taxon>Glycine subgen. Soja</taxon>
    </lineage>
</organism>
<dbReference type="GO" id="GO:0042254">
    <property type="term" value="P:ribosome biogenesis"/>
    <property type="evidence" value="ECO:0007669"/>
    <property type="project" value="UniProtKB-UniRule"/>
</dbReference>